<gene>
    <name evidence="5" type="ORF">IPV69_21765</name>
</gene>
<evidence type="ECO:0000259" key="4">
    <source>
        <dbReference type="PROSITE" id="PS50072"/>
    </source>
</evidence>
<dbReference type="InterPro" id="IPR029000">
    <property type="entry name" value="Cyclophilin-like_dom_sf"/>
</dbReference>
<keyword evidence="3 5" id="KW-0413">Isomerase</keyword>
<evidence type="ECO:0000313" key="6">
    <source>
        <dbReference type="Proteomes" id="UP000593765"/>
    </source>
</evidence>
<dbReference type="Proteomes" id="UP000593765">
    <property type="component" value="Chromosome"/>
</dbReference>
<keyword evidence="6" id="KW-1185">Reference proteome</keyword>
<dbReference type="EC" id="5.2.1.8" evidence="1"/>
<feature type="domain" description="PPIase cyclophilin-type" evidence="4">
    <location>
        <begin position="75"/>
        <end position="227"/>
    </location>
</feature>
<proteinExistence type="predicted"/>
<dbReference type="InterPro" id="IPR002130">
    <property type="entry name" value="Cyclophilin-type_PPIase_dom"/>
</dbReference>
<dbReference type="AlphaFoldDB" id="A0A7M2WTL5"/>
<dbReference type="Pfam" id="PF00160">
    <property type="entry name" value="Pro_isomerase"/>
    <property type="match status" value="1"/>
</dbReference>
<sequence length="715" mass="73071">MPSVIRSRARRSSRLLPVPAPSNPIEALERRTLLSVAVGSTIKNTFGLPGGAPTDINLAGAFDDTAVQGVVARLNTSLGNVDIELYDKAVTKTVQNFVNYIANNLYNQTVLHRLVSGFVLQGGGYIQTGAHIQEGPKIKNEFSTARPNLRGTISMVTVPATDSLGNPVPGGGPNSATSEWVINLADNPSLDTSNGGFTVFGQVINGTLSVVDQIAALPIIDASAVSPVFSELPVRNTPAGNPTADDFVFINSAGIIADTQFLTLSATSDDPSIVNPTVSDGILRLNYGSQQGSARITVTARDSSGNESSQTFTAGVGEYTVQIGSGGIGSKLDFAESDGGKGSIALSKSGSAFVRLAGEGLGLTNDKKPKLTGTVSAIDDITTIDTGTGTSLTIKSAGGDGIVDVRGVSVDGPLKTFSAKTTRLSGNTTIGGTVRTMSLGAVNSANVVLGGSPADGIQLGLTLTTATDSNFTSGMPIKSIKAGAFVDTLGTPGTITAPALSSITTSGLLQESINAPGGIIKTFKAGGAQKGDITATAMVNFSALDIQGGVWNFSQPYAAGRDTIKKMIVTGSMTGTTIRTAGSIGSISVLSVVSGRIYAGVDVTDEEFPPFLPTQLSQFTSPARLGSLKVSFGSEQLSVAATSMGRVDLSEIGTDAAIPFGIAATQIDQLTGKTADTELGLGTPFSLKDLDDQAAFDAAVAALQLPTGNFIVSLF</sequence>
<dbReference type="Gene3D" id="2.40.100.10">
    <property type="entry name" value="Cyclophilin-like"/>
    <property type="match status" value="1"/>
</dbReference>
<dbReference type="SUPFAM" id="SSF50891">
    <property type="entry name" value="Cyclophilin-like"/>
    <property type="match status" value="1"/>
</dbReference>
<dbReference type="PROSITE" id="PS50072">
    <property type="entry name" value="CSA_PPIASE_2"/>
    <property type="match status" value="1"/>
</dbReference>
<organism evidence="5 6">
    <name type="scientific">Humisphaera borealis</name>
    <dbReference type="NCBI Taxonomy" id="2807512"/>
    <lineage>
        <taxon>Bacteria</taxon>
        <taxon>Pseudomonadati</taxon>
        <taxon>Planctomycetota</taxon>
        <taxon>Phycisphaerae</taxon>
        <taxon>Tepidisphaerales</taxon>
        <taxon>Tepidisphaeraceae</taxon>
        <taxon>Humisphaera</taxon>
    </lineage>
</organism>
<reference evidence="5 6" key="1">
    <citation type="submission" date="2020-10" db="EMBL/GenBank/DDBJ databases">
        <title>Wide distribution of Phycisphaera-like planctomycetes from WD2101 soil group in peatlands and genome analysis of the first cultivated representative.</title>
        <authorList>
            <person name="Dedysh S.N."/>
            <person name="Beletsky A.V."/>
            <person name="Ivanova A."/>
            <person name="Kulichevskaya I.S."/>
            <person name="Suzina N.E."/>
            <person name="Philippov D.A."/>
            <person name="Rakitin A.L."/>
            <person name="Mardanov A.V."/>
            <person name="Ravin N.V."/>
        </authorList>
    </citation>
    <scope>NUCLEOTIDE SEQUENCE [LARGE SCALE GENOMIC DNA]</scope>
    <source>
        <strain evidence="5 6">M1803</strain>
    </source>
</reference>
<dbReference type="RefSeq" id="WP_206291833.1">
    <property type="nucleotide sequence ID" value="NZ_CP063458.1"/>
</dbReference>
<accession>A0A7M2WTL5</accession>
<keyword evidence="2" id="KW-0697">Rotamase</keyword>
<name>A0A7M2WTL5_9BACT</name>
<evidence type="ECO:0000313" key="5">
    <source>
        <dbReference type="EMBL" id="QOV88826.1"/>
    </source>
</evidence>
<dbReference type="PANTHER" id="PTHR45625">
    <property type="entry name" value="PEPTIDYL-PROLYL CIS-TRANS ISOMERASE-RELATED"/>
    <property type="match status" value="1"/>
</dbReference>
<dbReference type="InterPro" id="IPR044666">
    <property type="entry name" value="Cyclophilin_A-like"/>
</dbReference>
<protein>
    <recommendedName>
        <fullName evidence="1">peptidylprolyl isomerase</fullName>
        <ecNumber evidence="1">5.2.1.8</ecNumber>
    </recommendedName>
</protein>
<dbReference type="PANTHER" id="PTHR45625:SF4">
    <property type="entry name" value="PEPTIDYLPROLYL ISOMERASE DOMAIN AND WD REPEAT-CONTAINING PROTEIN 1"/>
    <property type="match status" value="1"/>
</dbReference>
<dbReference type="PRINTS" id="PR00153">
    <property type="entry name" value="CSAPPISMRASE"/>
</dbReference>
<evidence type="ECO:0000256" key="2">
    <source>
        <dbReference type="ARBA" id="ARBA00023110"/>
    </source>
</evidence>
<dbReference type="GO" id="GO:0003755">
    <property type="term" value="F:peptidyl-prolyl cis-trans isomerase activity"/>
    <property type="evidence" value="ECO:0007669"/>
    <property type="project" value="UniProtKB-KW"/>
</dbReference>
<dbReference type="EMBL" id="CP063458">
    <property type="protein sequence ID" value="QOV88826.1"/>
    <property type="molecule type" value="Genomic_DNA"/>
</dbReference>
<evidence type="ECO:0000256" key="3">
    <source>
        <dbReference type="ARBA" id="ARBA00023235"/>
    </source>
</evidence>
<dbReference type="KEGG" id="hbs:IPV69_21765"/>
<evidence type="ECO:0000256" key="1">
    <source>
        <dbReference type="ARBA" id="ARBA00013194"/>
    </source>
</evidence>